<proteinExistence type="predicted"/>
<feature type="signal peptide" evidence="1">
    <location>
        <begin position="1"/>
        <end position="17"/>
    </location>
</feature>
<dbReference type="Proteomes" id="UP000663860">
    <property type="component" value="Unassembled WGS sequence"/>
</dbReference>
<feature type="chain" id="PRO_5032770098" evidence="1">
    <location>
        <begin position="18"/>
        <end position="190"/>
    </location>
</feature>
<accession>A0A814UBF8</accession>
<gene>
    <name evidence="2" type="ORF">IZO911_LOCUS26831</name>
</gene>
<evidence type="ECO:0000313" key="2">
    <source>
        <dbReference type="EMBL" id="CAF1169896.1"/>
    </source>
</evidence>
<dbReference type="EMBL" id="CAJNOE010000356">
    <property type="protein sequence ID" value="CAF1169896.1"/>
    <property type="molecule type" value="Genomic_DNA"/>
</dbReference>
<name>A0A814UBF8_9BILA</name>
<keyword evidence="1" id="KW-0732">Signal</keyword>
<organism evidence="2 3">
    <name type="scientific">Adineta steineri</name>
    <dbReference type="NCBI Taxonomy" id="433720"/>
    <lineage>
        <taxon>Eukaryota</taxon>
        <taxon>Metazoa</taxon>
        <taxon>Spiralia</taxon>
        <taxon>Gnathifera</taxon>
        <taxon>Rotifera</taxon>
        <taxon>Eurotatoria</taxon>
        <taxon>Bdelloidea</taxon>
        <taxon>Adinetida</taxon>
        <taxon>Adinetidae</taxon>
        <taxon>Adineta</taxon>
    </lineage>
</organism>
<dbReference type="AlphaFoldDB" id="A0A814UBF8"/>
<protein>
    <submittedName>
        <fullName evidence="2">Uncharacterized protein</fullName>
    </submittedName>
</protein>
<evidence type="ECO:0000256" key="1">
    <source>
        <dbReference type="SAM" id="SignalP"/>
    </source>
</evidence>
<evidence type="ECO:0000313" key="3">
    <source>
        <dbReference type="Proteomes" id="UP000663860"/>
    </source>
</evidence>
<comment type="caution">
    <text evidence="2">The sequence shown here is derived from an EMBL/GenBank/DDBJ whole genome shotgun (WGS) entry which is preliminary data.</text>
</comment>
<reference evidence="2" key="1">
    <citation type="submission" date="2021-02" db="EMBL/GenBank/DDBJ databases">
        <authorList>
            <person name="Nowell W R."/>
        </authorList>
    </citation>
    <scope>NUCLEOTIDE SEQUENCE</scope>
</reference>
<sequence length="190" mass="21766">MIIKILVLFSFIYNIHLATVPTPPNPNQFMIHAGKSKDSPQIQVTTNYVDRFAQFFRIDVHDEGRLTQQAFYYGTNKTGYDINYDKNPPQCDKINENYADMLADWQTLSYAGRTKSVSEPHIECNMWNQTSQSWTWSYLASVNNNTPIEILDNSVLISVFTNYTIGPSVVPKSVFYLPVPEHTCKKPSVN</sequence>